<dbReference type="InParanoid" id="A0A165B851"/>
<dbReference type="EMBL" id="KV426529">
    <property type="protein sequence ID" value="KZV80037.1"/>
    <property type="molecule type" value="Genomic_DNA"/>
</dbReference>
<dbReference type="AlphaFoldDB" id="A0A165B851"/>
<gene>
    <name evidence="2" type="ORF">EXIGLDRAFT_733711</name>
</gene>
<accession>A0A165B851</accession>
<evidence type="ECO:0000256" key="1">
    <source>
        <dbReference type="SAM" id="MobiDB-lite"/>
    </source>
</evidence>
<sequence length="169" mass="18798">MDYLHVLRRRISTGTLVRRPTSARAAARTSQPRRTSRVTPAPSTRTDWLAASAATAVVALPTRHLQLLAPAPARALAQTPKRARGNFYTFPFAPQRAPTLLCHTHLRFIRDDNRTFVETKSSACSSSMNGARLTHSMHQTYCSIFIMLSHTLFSLEPEPELCTVPTLLS</sequence>
<feature type="compositionally biased region" description="Low complexity" evidence="1">
    <location>
        <begin position="18"/>
        <end position="33"/>
    </location>
</feature>
<name>A0A165B851_EXIGL</name>
<dbReference type="Proteomes" id="UP000077266">
    <property type="component" value="Unassembled WGS sequence"/>
</dbReference>
<proteinExistence type="predicted"/>
<reference evidence="2 3" key="1">
    <citation type="journal article" date="2016" name="Mol. Biol. Evol.">
        <title>Comparative Genomics of Early-Diverging Mushroom-Forming Fungi Provides Insights into the Origins of Lignocellulose Decay Capabilities.</title>
        <authorList>
            <person name="Nagy L.G."/>
            <person name="Riley R."/>
            <person name="Tritt A."/>
            <person name="Adam C."/>
            <person name="Daum C."/>
            <person name="Floudas D."/>
            <person name="Sun H."/>
            <person name="Yadav J.S."/>
            <person name="Pangilinan J."/>
            <person name="Larsson K.H."/>
            <person name="Matsuura K."/>
            <person name="Barry K."/>
            <person name="Labutti K."/>
            <person name="Kuo R."/>
            <person name="Ohm R.A."/>
            <person name="Bhattacharya S.S."/>
            <person name="Shirouzu T."/>
            <person name="Yoshinaga Y."/>
            <person name="Martin F.M."/>
            <person name="Grigoriev I.V."/>
            <person name="Hibbett D.S."/>
        </authorList>
    </citation>
    <scope>NUCLEOTIDE SEQUENCE [LARGE SCALE GENOMIC DNA]</scope>
    <source>
        <strain evidence="2 3">HHB12029</strain>
    </source>
</reference>
<evidence type="ECO:0000313" key="2">
    <source>
        <dbReference type="EMBL" id="KZV80037.1"/>
    </source>
</evidence>
<protein>
    <submittedName>
        <fullName evidence="2">Uncharacterized protein</fullName>
    </submittedName>
</protein>
<feature type="region of interest" description="Disordered" evidence="1">
    <location>
        <begin position="17"/>
        <end position="43"/>
    </location>
</feature>
<evidence type="ECO:0000313" key="3">
    <source>
        <dbReference type="Proteomes" id="UP000077266"/>
    </source>
</evidence>
<organism evidence="2 3">
    <name type="scientific">Exidia glandulosa HHB12029</name>
    <dbReference type="NCBI Taxonomy" id="1314781"/>
    <lineage>
        <taxon>Eukaryota</taxon>
        <taxon>Fungi</taxon>
        <taxon>Dikarya</taxon>
        <taxon>Basidiomycota</taxon>
        <taxon>Agaricomycotina</taxon>
        <taxon>Agaricomycetes</taxon>
        <taxon>Auriculariales</taxon>
        <taxon>Exidiaceae</taxon>
        <taxon>Exidia</taxon>
    </lineage>
</organism>
<keyword evidence="3" id="KW-1185">Reference proteome</keyword>